<proteinExistence type="predicted"/>
<evidence type="ECO:0000313" key="2">
    <source>
        <dbReference type="EMBL" id="VEN58810.1"/>
    </source>
</evidence>
<dbReference type="Proteomes" id="UP000410492">
    <property type="component" value="Unassembled WGS sequence"/>
</dbReference>
<dbReference type="OrthoDB" id="6506929at2759"/>
<dbReference type="AlphaFoldDB" id="A0A653DF31"/>
<name>A0A653DF31_CALMS</name>
<reference evidence="2 3" key="1">
    <citation type="submission" date="2019-01" db="EMBL/GenBank/DDBJ databases">
        <authorList>
            <person name="Sayadi A."/>
        </authorList>
    </citation>
    <scope>NUCLEOTIDE SEQUENCE [LARGE SCALE GENOMIC DNA]</scope>
</reference>
<dbReference type="Pfam" id="PF14952">
    <property type="entry name" value="zf-tcix"/>
    <property type="match status" value="1"/>
</dbReference>
<organism evidence="2 3">
    <name type="scientific">Callosobruchus maculatus</name>
    <name type="common">Southern cowpea weevil</name>
    <name type="synonym">Pulse bruchid</name>
    <dbReference type="NCBI Taxonomy" id="64391"/>
    <lineage>
        <taxon>Eukaryota</taxon>
        <taxon>Metazoa</taxon>
        <taxon>Ecdysozoa</taxon>
        <taxon>Arthropoda</taxon>
        <taxon>Hexapoda</taxon>
        <taxon>Insecta</taxon>
        <taxon>Pterygota</taxon>
        <taxon>Neoptera</taxon>
        <taxon>Endopterygota</taxon>
        <taxon>Coleoptera</taxon>
        <taxon>Polyphaga</taxon>
        <taxon>Cucujiformia</taxon>
        <taxon>Chrysomeloidea</taxon>
        <taxon>Chrysomelidae</taxon>
        <taxon>Bruchinae</taxon>
        <taxon>Bruchini</taxon>
        <taxon>Callosobruchus</taxon>
    </lineage>
</organism>
<gene>
    <name evidence="2" type="ORF">CALMAC_LOCUS17061</name>
</gene>
<evidence type="ECO:0000259" key="1">
    <source>
        <dbReference type="Pfam" id="PF14952"/>
    </source>
</evidence>
<dbReference type="InterPro" id="IPR029269">
    <property type="entry name" value="Zf-tcix"/>
</dbReference>
<dbReference type="GO" id="GO:0005634">
    <property type="term" value="C:nucleus"/>
    <property type="evidence" value="ECO:0007669"/>
    <property type="project" value="TreeGrafter"/>
</dbReference>
<accession>A0A653DF31</accession>
<dbReference type="PANTHER" id="PTHR13518">
    <property type="entry name" value="PUTATIVE TREBLE-CLEF ZINC-FINGER C2ORF42 FAMILY MEMBER"/>
    <property type="match status" value="1"/>
</dbReference>
<feature type="domain" description="Putative treble-clef zinc-finger" evidence="1">
    <location>
        <begin position="26"/>
        <end position="65"/>
    </location>
</feature>
<keyword evidence="3" id="KW-1185">Reference proteome</keyword>
<dbReference type="PANTHER" id="PTHR13518:SF1">
    <property type="entry name" value="C2ORF42 HOMOLOG"/>
    <property type="match status" value="1"/>
</dbReference>
<dbReference type="InterPro" id="IPR026049">
    <property type="entry name" value="C2orf42"/>
</dbReference>
<sequence>MSANEVKEKIYIPIHTANNHQVLSGLGKSTKRGIKRCNKCGIYNGTRSTMCKNKDCGIILKDSEEKSRVDLDAVKLFTGTEKQVYSVRVRDMGPDYRGFVQLPILQSQEDKNILSKVALCFVDSCQNSFDNSILKCHDEDQHGNNQVCAHIESALKSQSNATPMEFKGDVLQSLKVTEDIKEKLFILANEKQGCLVQQVSKSIMAVKCQATPKHPLGYLHFGFIKGRGRDCYEKYFCSCIDFLESRYTQEKEVNKCIHYYACIWSLASNSKYFEEFSYFIQNELPISAAVLSKPNEEHKTPKYFQQSTETKVITRKCHKEKSRKLKVSKVS</sequence>
<evidence type="ECO:0000313" key="3">
    <source>
        <dbReference type="Proteomes" id="UP000410492"/>
    </source>
</evidence>
<protein>
    <recommendedName>
        <fullName evidence="1">Putative treble-clef zinc-finger domain-containing protein</fullName>
    </recommendedName>
</protein>
<dbReference type="EMBL" id="CAACVG010011774">
    <property type="protein sequence ID" value="VEN58810.1"/>
    <property type="molecule type" value="Genomic_DNA"/>
</dbReference>